<evidence type="ECO:0008006" key="4">
    <source>
        <dbReference type="Google" id="ProtNLM"/>
    </source>
</evidence>
<protein>
    <recommendedName>
        <fullName evidence="4">DivIVA domain-containing protein</fullName>
    </recommendedName>
</protein>
<evidence type="ECO:0000313" key="2">
    <source>
        <dbReference type="EMBL" id="GAA0951439.1"/>
    </source>
</evidence>
<keyword evidence="3" id="KW-1185">Reference proteome</keyword>
<accession>A0ABN1R3M2</accession>
<comment type="caution">
    <text evidence="2">The sequence shown here is derived from an EMBL/GenBank/DDBJ whole genome shotgun (WGS) entry which is preliminary data.</text>
</comment>
<evidence type="ECO:0000313" key="3">
    <source>
        <dbReference type="Proteomes" id="UP001500665"/>
    </source>
</evidence>
<reference evidence="2 3" key="1">
    <citation type="journal article" date="2019" name="Int. J. Syst. Evol. Microbiol.">
        <title>The Global Catalogue of Microorganisms (GCM) 10K type strain sequencing project: providing services to taxonomists for standard genome sequencing and annotation.</title>
        <authorList>
            <consortium name="The Broad Institute Genomics Platform"/>
            <consortium name="The Broad Institute Genome Sequencing Center for Infectious Disease"/>
            <person name="Wu L."/>
            <person name="Ma J."/>
        </authorList>
    </citation>
    <scope>NUCLEOTIDE SEQUENCE [LARGE SCALE GENOMIC DNA]</scope>
    <source>
        <strain evidence="2 3">JCM 10696</strain>
    </source>
</reference>
<proteinExistence type="predicted"/>
<dbReference type="RefSeq" id="WP_344241284.1">
    <property type="nucleotide sequence ID" value="NZ_BAAAHH010000011.1"/>
</dbReference>
<organism evidence="2 3">
    <name type="scientific">Actinocorallia libanotica</name>
    <dbReference type="NCBI Taxonomy" id="46162"/>
    <lineage>
        <taxon>Bacteria</taxon>
        <taxon>Bacillati</taxon>
        <taxon>Actinomycetota</taxon>
        <taxon>Actinomycetes</taxon>
        <taxon>Streptosporangiales</taxon>
        <taxon>Thermomonosporaceae</taxon>
        <taxon>Actinocorallia</taxon>
    </lineage>
</organism>
<evidence type="ECO:0000256" key="1">
    <source>
        <dbReference type="SAM" id="MobiDB-lite"/>
    </source>
</evidence>
<sequence length="127" mass="13821">MPVVLLLAAVAVVAATAFLASGRGGELREPVEELPPTGLPEDRPPTGTDAAMVRLPKGVWGYHPMLTDEVLGRLAHALMRRESEVAALERRVIELSGYGRREELDAAWLKKTDNSALSDEPIREDLP</sequence>
<dbReference type="EMBL" id="BAAAHH010000011">
    <property type="protein sequence ID" value="GAA0951439.1"/>
    <property type="molecule type" value="Genomic_DNA"/>
</dbReference>
<feature type="region of interest" description="Disordered" evidence="1">
    <location>
        <begin position="25"/>
        <end position="48"/>
    </location>
</feature>
<gene>
    <name evidence="2" type="ORF">GCM10009550_31080</name>
</gene>
<name>A0ABN1R3M2_9ACTN</name>
<dbReference type="Proteomes" id="UP001500665">
    <property type="component" value="Unassembled WGS sequence"/>
</dbReference>